<dbReference type="eggNOG" id="COG0729">
    <property type="taxonomic scope" value="Bacteria"/>
</dbReference>
<feature type="domain" description="POTRA" evidence="13">
    <location>
        <begin position="196"/>
        <end position="264"/>
    </location>
</feature>
<reference evidence="15 16" key="1">
    <citation type="submission" date="2011-09" db="EMBL/GenBank/DDBJ databases">
        <title>Complete sequence of chromosome of Thioflavicoccus mobilis 8321.</title>
        <authorList>
            <consortium name="US DOE Joint Genome Institute"/>
            <person name="Lucas S."/>
            <person name="Han J."/>
            <person name="Lapidus A."/>
            <person name="Cheng J.-F."/>
            <person name="Goodwin L."/>
            <person name="Pitluck S."/>
            <person name="Peters L."/>
            <person name="Ovchinnikova G."/>
            <person name="Lu M."/>
            <person name="Detter J.C."/>
            <person name="Han C."/>
            <person name="Tapia R."/>
            <person name="Land M."/>
            <person name="Hauser L."/>
            <person name="Kyrpides N."/>
            <person name="Ivanova N."/>
            <person name="Pagani I."/>
            <person name="Vogl K."/>
            <person name="Liu Z."/>
            <person name="Imhoff J."/>
            <person name="Thiel V."/>
            <person name="Frigaard N.-U."/>
            <person name="Bryant D."/>
            <person name="Woyke T."/>
        </authorList>
    </citation>
    <scope>NUCLEOTIDE SEQUENCE [LARGE SCALE GENOMIC DNA]</scope>
    <source>
        <strain evidence="15 16">8321</strain>
    </source>
</reference>
<feature type="chain" id="PRO_5003943491" description="Translocation and assembly module subunit TamA" evidence="11">
    <location>
        <begin position="25"/>
        <end position="591"/>
    </location>
</feature>
<dbReference type="Pfam" id="PF07244">
    <property type="entry name" value="POTRA"/>
    <property type="match status" value="1"/>
</dbReference>
<gene>
    <name evidence="15" type="ORF">Thimo_0413</name>
</gene>
<dbReference type="STRING" id="765912.Thimo_0413"/>
<evidence type="ECO:0000256" key="1">
    <source>
        <dbReference type="ARBA" id="ARBA00004442"/>
    </source>
</evidence>
<evidence type="ECO:0000256" key="10">
    <source>
        <dbReference type="ARBA" id="ARBA00093548"/>
    </source>
</evidence>
<accession>L0GVE6</accession>
<dbReference type="GO" id="GO:0009306">
    <property type="term" value="P:protein secretion"/>
    <property type="evidence" value="ECO:0007669"/>
    <property type="project" value="TreeGrafter"/>
</dbReference>
<evidence type="ECO:0000259" key="13">
    <source>
        <dbReference type="Pfam" id="PF07244"/>
    </source>
</evidence>
<dbReference type="GO" id="GO:0097347">
    <property type="term" value="C:TAM protein secretion complex"/>
    <property type="evidence" value="ECO:0007669"/>
    <property type="project" value="TreeGrafter"/>
</dbReference>
<evidence type="ECO:0000256" key="8">
    <source>
        <dbReference type="ARBA" id="ARBA00023237"/>
    </source>
</evidence>
<dbReference type="PANTHER" id="PTHR12815">
    <property type="entry name" value="SORTING AND ASSEMBLY MACHINERY SAMM50 PROTEIN FAMILY MEMBER"/>
    <property type="match status" value="1"/>
</dbReference>
<dbReference type="RefSeq" id="WP_015279422.1">
    <property type="nucleotide sequence ID" value="NC_019940.1"/>
</dbReference>
<keyword evidence="7" id="KW-0472">Membrane</keyword>
<dbReference type="EMBL" id="CP003051">
    <property type="protein sequence ID" value="AGA89274.1"/>
    <property type="molecule type" value="Genomic_DNA"/>
</dbReference>
<feature type="signal peptide" evidence="11">
    <location>
        <begin position="1"/>
        <end position="24"/>
    </location>
</feature>
<protein>
    <recommendedName>
        <fullName evidence="3">Translocation and assembly module subunit TamA</fullName>
    </recommendedName>
    <alternativeName>
        <fullName evidence="9">Autotransporter assembly factor TamA</fullName>
    </alternativeName>
</protein>
<dbReference type="AlphaFoldDB" id="L0GVE6"/>
<evidence type="ECO:0000256" key="11">
    <source>
        <dbReference type="SAM" id="SignalP"/>
    </source>
</evidence>
<dbReference type="InterPro" id="IPR035243">
    <property type="entry name" value="TamA_POTRA_Dom_1"/>
</dbReference>
<sequence length="591" mass="65544">MGSSTLARLLLVLLLTASLAPAWAVPLQVSVTGLSGEYEENVLALLAIYQERNDDSLTVGRIESLHRRASEQIKEALAPFGLYRVEIDAQLTPPATKGAPWVATYRIDPGPPIRIATVDYELTGAGAEDPDLPKTFPLKVGEVLNHEAYEKAKGDLRYALAQGGYLDYRLGQHQVLIDPDAYVAIVDVAVDTGPRYYYGEVRFKQDLLDERFLQRYVPFEAGDIYDPDQLLRLQGRLLGSEYFERVEIEPLRGAGPDPQTVPIEVVARRNKANKYRIGLGFATDVGARMSLEWQRRYIGRFGHKFSTEISLAQQLQQLSAEYKIPVGDPMRDFISIQPAFESYDTATGSGELVQIQAAYSSVTDRGWRRTIGLDFRHEDYELDEGDSDTVFELTPNISWAKTVSDDPIYTKRGYRVRATALGSLEGVVSPTSYLSALAQVKWIRAFAERYRVIARSDLGITLADSLDDLAASRRFFAGGDSSIRGWGLDALGPTDPQTDKTVGGRYLAVGSLELERQIKGPWSAALFTDFGNAFDPDRDYDQKWQQSVGLGLHWKSPIGQVRADVAFALTKDNDDGGLPPARLHITIGPDL</sequence>
<dbReference type="PATRIC" id="fig|765912.4.peg.399"/>
<evidence type="ECO:0000256" key="3">
    <source>
        <dbReference type="ARBA" id="ARBA00015419"/>
    </source>
</evidence>
<feature type="domain" description="TamA POTRA" evidence="14">
    <location>
        <begin position="28"/>
        <end position="109"/>
    </location>
</feature>
<dbReference type="InterPro" id="IPR039910">
    <property type="entry name" value="D15-like"/>
</dbReference>
<evidence type="ECO:0000313" key="16">
    <source>
        <dbReference type="Proteomes" id="UP000010816"/>
    </source>
</evidence>
<dbReference type="InterPro" id="IPR000184">
    <property type="entry name" value="Bac_surfAg_D15"/>
</dbReference>
<keyword evidence="5" id="KW-0812">Transmembrane</keyword>
<dbReference type="Gene3D" id="2.40.160.50">
    <property type="entry name" value="membrane protein fhac: a member of the omp85/tpsb transporter family"/>
    <property type="match status" value="1"/>
</dbReference>
<dbReference type="HOGENOM" id="CLU_018618_1_0_6"/>
<evidence type="ECO:0000259" key="12">
    <source>
        <dbReference type="Pfam" id="PF01103"/>
    </source>
</evidence>
<dbReference type="Pfam" id="PF17243">
    <property type="entry name" value="POTRA_TamA_1"/>
    <property type="match status" value="1"/>
</dbReference>
<keyword evidence="8" id="KW-0998">Cell outer membrane</keyword>
<evidence type="ECO:0000256" key="5">
    <source>
        <dbReference type="ARBA" id="ARBA00022692"/>
    </source>
</evidence>
<comment type="similarity">
    <text evidence="2">Belongs to the TamA family.</text>
</comment>
<dbReference type="Gene3D" id="3.10.20.310">
    <property type="entry name" value="membrane protein fhac"/>
    <property type="match status" value="3"/>
</dbReference>
<dbReference type="Pfam" id="PF01103">
    <property type="entry name" value="Omp85"/>
    <property type="match status" value="1"/>
</dbReference>
<keyword evidence="4" id="KW-1134">Transmembrane beta strand</keyword>
<evidence type="ECO:0000256" key="7">
    <source>
        <dbReference type="ARBA" id="ARBA00023136"/>
    </source>
</evidence>
<evidence type="ECO:0000256" key="2">
    <source>
        <dbReference type="ARBA" id="ARBA00010248"/>
    </source>
</evidence>
<evidence type="ECO:0000313" key="15">
    <source>
        <dbReference type="EMBL" id="AGA89274.1"/>
    </source>
</evidence>
<evidence type="ECO:0000256" key="4">
    <source>
        <dbReference type="ARBA" id="ARBA00022452"/>
    </source>
</evidence>
<proteinExistence type="inferred from homology"/>
<dbReference type="KEGG" id="tmb:Thimo_0413"/>
<evidence type="ECO:0000256" key="9">
    <source>
        <dbReference type="ARBA" id="ARBA00033063"/>
    </source>
</evidence>
<dbReference type="PANTHER" id="PTHR12815:SF47">
    <property type="entry name" value="TRANSLOCATION AND ASSEMBLY MODULE SUBUNIT TAMA"/>
    <property type="match status" value="1"/>
</dbReference>
<dbReference type="OrthoDB" id="9769707at2"/>
<keyword evidence="6 11" id="KW-0732">Signal</keyword>
<evidence type="ECO:0000259" key="14">
    <source>
        <dbReference type="Pfam" id="PF17243"/>
    </source>
</evidence>
<keyword evidence="16" id="KW-1185">Reference proteome</keyword>
<dbReference type="InterPro" id="IPR010827">
    <property type="entry name" value="BamA/TamA_POTRA"/>
</dbReference>
<organism evidence="15 16">
    <name type="scientific">Thioflavicoccus mobilis 8321</name>
    <dbReference type="NCBI Taxonomy" id="765912"/>
    <lineage>
        <taxon>Bacteria</taxon>
        <taxon>Pseudomonadati</taxon>
        <taxon>Pseudomonadota</taxon>
        <taxon>Gammaproteobacteria</taxon>
        <taxon>Chromatiales</taxon>
        <taxon>Chromatiaceae</taxon>
        <taxon>Thioflavicoccus</taxon>
    </lineage>
</organism>
<name>L0GVE6_9GAMM</name>
<evidence type="ECO:0000256" key="6">
    <source>
        <dbReference type="ARBA" id="ARBA00022729"/>
    </source>
</evidence>
<comment type="subcellular location">
    <subcellularLocation>
        <location evidence="1">Cell outer membrane</location>
    </subcellularLocation>
</comment>
<dbReference type="Proteomes" id="UP000010816">
    <property type="component" value="Chromosome"/>
</dbReference>
<comment type="subunit">
    <text evidence="10">Interacts with TamB to form the translocation and assembly module (TAM).</text>
</comment>
<feature type="domain" description="Bacterial surface antigen (D15)" evidence="12">
    <location>
        <begin position="365"/>
        <end position="588"/>
    </location>
</feature>
<dbReference type="GO" id="GO:0009279">
    <property type="term" value="C:cell outer membrane"/>
    <property type="evidence" value="ECO:0007669"/>
    <property type="project" value="UniProtKB-SubCell"/>
</dbReference>